<reference evidence="2 3" key="1">
    <citation type="submission" date="2020-07" db="EMBL/GenBank/DDBJ databases">
        <title>non toxigenic Corynebacterium sp. nov from a clinical source.</title>
        <authorList>
            <person name="Bernier A.-M."/>
            <person name="Bernard K."/>
        </authorList>
    </citation>
    <scope>NUCLEOTIDE SEQUENCE [LARGE SCALE GENOMIC DNA]</scope>
    <source>
        <strain evidence="3">NML 93-0612</strain>
    </source>
</reference>
<dbReference type="EMBL" id="CP059833">
    <property type="protein sequence ID" value="QMV84457.1"/>
    <property type="molecule type" value="Genomic_DNA"/>
</dbReference>
<keyword evidence="1" id="KW-0051">Antiviral defense</keyword>
<dbReference type="CDD" id="cd09645">
    <property type="entry name" value="Cas5_I-E"/>
    <property type="match status" value="1"/>
</dbReference>
<sequence>MAHSLLLLFKGPLQSWGDESRYTTRATGATPSKSGVIGLLAAAQGRQRVDPVEDLVQLDFAVRVDQSGVLLKDYQTAQPWQKAPNANARLVTRYFLTDAAFVVAIGSTDRKMLEGIQESLKKPAYPLFMGRRSCPVPANLDLGIVDLPVVDALKAHETWHATEAHQKERAKTVDLPIYRDGRPGEPGDPRQDVPISFAQEHRKYGWRNVVYGGSKTVENENGTAIDPFFEAVIS</sequence>
<keyword evidence="3" id="KW-1185">Reference proteome</keyword>
<evidence type="ECO:0000313" key="2">
    <source>
        <dbReference type="EMBL" id="QMV84457.1"/>
    </source>
</evidence>
<accession>A0A7G5FCW6</accession>
<gene>
    <name evidence="2" type="primary">cas5e</name>
    <name evidence="2" type="ORF">HW450_08775</name>
</gene>
<protein>
    <submittedName>
        <fullName evidence="2">Type I-E CRISPR-associated protein Cas5/CasD</fullName>
    </submittedName>
</protein>
<dbReference type="Gene3D" id="3.30.70.2660">
    <property type="match status" value="1"/>
</dbReference>
<dbReference type="Pfam" id="PF09704">
    <property type="entry name" value="Cas_Cas5d"/>
    <property type="match status" value="1"/>
</dbReference>
<name>A0A7G5FCW6_9CORY</name>
<dbReference type="RefSeq" id="WP_182385266.1">
    <property type="nucleotide sequence ID" value="NZ_CP059833.1"/>
</dbReference>
<dbReference type="GO" id="GO:0043571">
    <property type="term" value="P:maintenance of CRISPR repeat elements"/>
    <property type="evidence" value="ECO:0007669"/>
    <property type="project" value="InterPro"/>
</dbReference>
<dbReference type="AlphaFoldDB" id="A0A7G5FCW6"/>
<proteinExistence type="predicted"/>
<dbReference type="InterPro" id="IPR013422">
    <property type="entry name" value="CRISPR-assoc_prot_Cas5_N"/>
</dbReference>
<evidence type="ECO:0000313" key="3">
    <source>
        <dbReference type="Proteomes" id="UP000515570"/>
    </source>
</evidence>
<dbReference type="GO" id="GO:0051607">
    <property type="term" value="P:defense response to virus"/>
    <property type="evidence" value="ECO:0007669"/>
    <property type="project" value="UniProtKB-KW"/>
</dbReference>
<dbReference type="NCBIfam" id="TIGR01868">
    <property type="entry name" value="casD_Cas5e"/>
    <property type="match status" value="1"/>
</dbReference>
<dbReference type="InterPro" id="IPR021124">
    <property type="entry name" value="CRISPR-assoc_prot_Cas5"/>
</dbReference>
<dbReference type="Proteomes" id="UP000515570">
    <property type="component" value="Chromosome"/>
</dbReference>
<dbReference type="GO" id="GO:0003723">
    <property type="term" value="F:RNA binding"/>
    <property type="evidence" value="ECO:0007669"/>
    <property type="project" value="InterPro"/>
</dbReference>
<dbReference type="InterPro" id="IPR010147">
    <property type="entry name" value="CRISPR-assoc_prot_CasD"/>
</dbReference>
<organism evidence="2 3">
    <name type="scientific">Corynebacterium hindlerae</name>
    <dbReference type="NCBI Taxonomy" id="699041"/>
    <lineage>
        <taxon>Bacteria</taxon>
        <taxon>Bacillati</taxon>
        <taxon>Actinomycetota</taxon>
        <taxon>Actinomycetes</taxon>
        <taxon>Mycobacteriales</taxon>
        <taxon>Corynebacteriaceae</taxon>
        <taxon>Corynebacterium</taxon>
    </lineage>
</organism>
<evidence type="ECO:0000256" key="1">
    <source>
        <dbReference type="ARBA" id="ARBA00023118"/>
    </source>
</evidence>
<dbReference type="NCBIfam" id="TIGR02593">
    <property type="entry name" value="CRISPR_cas5"/>
    <property type="match status" value="1"/>
</dbReference>